<feature type="domain" description="Glycosyltransferase subfamily 4-like N-terminal" evidence="2">
    <location>
        <begin position="5"/>
        <end position="149"/>
    </location>
</feature>
<evidence type="ECO:0000313" key="3">
    <source>
        <dbReference type="EMBL" id="CUS91844.1"/>
    </source>
</evidence>
<accession>A0A0P1M9Y4</accession>
<accession>A0A0P1NY80</accession>
<dbReference type="Pfam" id="PF00534">
    <property type="entry name" value="Glycos_transf_1"/>
    <property type="match status" value="1"/>
</dbReference>
<protein>
    <submittedName>
        <fullName evidence="4">Glycosyltransferase involved in cell wall bisynthesis</fullName>
    </submittedName>
</protein>
<gene>
    <name evidence="4" type="ORF">JGI4_00073</name>
    <name evidence="3" type="ORF">JGI8_01600</name>
</gene>
<keyword evidence="4" id="KW-0808">Transferase</keyword>
<dbReference type="PANTHER" id="PTHR45947">
    <property type="entry name" value="SULFOQUINOVOSYL TRANSFERASE SQD2"/>
    <property type="match status" value="1"/>
</dbReference>
<evidence type="ECO:0000313" key="4">
    <source>
        <dbReference type="EMBL" id="CUU00755.1"/>
    </source>
</evidence>
<dbReference type="Proteomes" id="UP000182011">
    <property type="component" value="Unassembled WGS sequence"/>
</dbReference>
<organism evidence="4 5">
    <name type="scientific">Candidatus Kryptonium thompsonii</name>
    <dbReference type="NCBI Taxonomy" id="1633631"/>
    <lineage>
        <taxon>Bacteria</taxon>
        <taxon>Pseudomonadati</taxon>
        <taxon>Candidatus Kryptoniota</taxon>
        <taxon>Candidatus Kryptonium</taxon>
    </lineage>
</organism>
<accession>A0A0S4MQV0</accession>
<accession>A0A0P1P5T6</accession>
<evidence type="ECO:0000313" key="5">
    <source>
        <dbReference type="Proteomes" id="UP000182011"/>
    </source>
</evidence>
<dbReference type="InterPro" id="IPR001296">
    <property type="entry name" value="Glyco_trans_1"/>
</dbReference>
<dbReference type="SUPFAM" id="SSF53756">
    <property type="entry name" value="UDP-Glycosyltransferase/glycogen phosphorylase"/>
    <property type="match status" value="1"/>
</dbReference>
<name>A0A0P1P5T6_9BACT</name>
<dbReference type="InterPro" id="IPR028098">
    <property type="entry name" value="Glyco_trans_4-like_N"/>
</dbReference>
<proteinExistence type="predicted"/>
<evidence type="ECO:0000313" key="6">
    <source>
        <dbReference type="Proteomes" id="UP000182200"/>
    </source>
</evidence>
<dbReference type="GO" id="GO:0016758">
    <property type="term" value="F:hexosyltransferase activity"/>
    <property type="evidence" value="ECO:0007669"/>
    <property type="project" value="TreeGrafter"/>
</dbReference>
<dbReference type="Pfam" id="PF13439">
    <property type="entry name" value="Glyco_transf_4"/>
    <property type="match status" value="1"/>
</dbReference>
<evidence type="ECO:0000259" key="2">
    <source>
        <dbReference type="Pfam" id="PF13439"/>
    </source>
</evidence>
<keyword evidence="6" id="KW-1185">Reference proteome</keyword>
<dbReference type="PANTHER" id="PTHR45947:SF3">
    <property type="entry name" value="SULFOQUINOVOSYL TRANSFERASE SQD2"/>
    <property type="match status" value="1"/>
</dbReference>
<accession>A0A0P1LF74</accession>
<accession>A0A0P1M085</accession>
<dbReference type="EMBL" id="FAOP01000001">
    <property type="protein sequence ID" value="CUU00755.1"/>
    <property type="molecule type" value="Genomic_DNA"/>
</dbReference>
<dbReference type="EMBL" id="CZVI01000025">
    <property type="protein sequence ID" value="CUS91844.1"/>
    <property type="molecule type" value="Genomic_DNA"/>
</dbReference>
<dbReference type="Proteomes" id="UP000182200">
    <property type="component" value="Unassembled WGS sequence"/>
</dbReference>
<accession>A0A0N7MP63</accession>
<dbReference type="AlphaFoldDB" id="A0A0P1P5T6"/>
<dbReference type="Gene3D" id="3.40.50.2000">
    <property type="entry name" value="Glycogen Phosphorylase B"/>
    <property type="match status" value="2"/>
</dbReference>
<accession>A0A0N7MVP8</accession>
<accession>A0A0P1M8U1</accession>
<dbReference type="InterPro" id="IPR050194">
    <property type="entry name" value="Glycosyltransferase_grp1"/>
</dbReference>
<dbReference type="RefSeq" id="WP_075447066.1">
    <property type="nucleotide sequence ID" value="NZ_CZVL01000002.1"/>
</dbReference>
<reference evidence="3 6" key="1">
    <citation type="submission" date="2015-11" db="EMBL/GenBank/DDBJ databases">
        <authorList>
            <person name="Varghese N."/>
        </authorList>
    </citation>
    <scope>NUCLEOTIDE SEQUENCE [LARGE SCALE GENOMIC DNA]</scope>
    <source>
        <strain evidence="3 6">JGI-8</strain>
    </source>
</reference>
<feature type="domain" description="Glycosyl transferase family 1" evidence="1">
    <location>
        <begin position="164"/>
        <end position="331"/>
    </location>
</feature>
<evidence type="ECO:0000259" key="1">
    <source>
        <dbReference type="Pfam" id="PF00534"/>
    </source>
</evidence>
<reference evidence="4 5" key="2">
    <citation type="submission" date="2015-11" db="EMBL/GenBank/DDBJ databases">
        <authorList>
            <person name="Zhang Y."/>
            <person name="Guo Z."/>
        </authorList>
    </citation>
    <scope>NUCLEOTIDE SEQUENCE [LARGE SCALE GENOMIC DNA]</scope>
    <source>
        <strain evidence="4">JGI-4</strain>
    </source>
</reference>
<dbReference type="STRING" id="1633631.GCA_001442925_00073"/>
<sequence length="354" mass="41270">MYNSFVSLGYDVKVLCAKEPNERSLENPDVTYISLKRHKRAVTKILMFYLKSVLSIPKVNPDIIIASDFFSLPIAWLISKIRKTKLIYDSRELYSSLASLYGRKLKQNLIIKLERFFTSKCNLILTVSQSIYEILSTQFYDKKIQILRNLPYQKNQSKIFALPQNLFTSDDILLAYFGLFHLGRGLKLYFDILEKLSPEFPTIKLLLIGKGELKQEIEREIRNRKLENFVFIFGPYAPDQYILFPNVRKVIGLCIIEPLSSSYIFSLPNKIFEYIQHQIPFIASDFPEIKKVVEKYKVGVLVNPEDLEDILGAIKELIENDTLYDKLKENCKVALNELNWEKEFKKLHELIGSL</sequence>